<evidence type="ECO:0000313" key="2">
    <source>
        <dbReference type="EMBL" id="KAK8561723.1"/>
    </source>
</evidence>
<sequence length="161" mass="17179">MSLSDGAQVSNEHVNMHGVDRCEGDNPDVDETSANRGLEVEASKERKVQSQGDDTQNPLDRSDGGLYNGQPDVLDSGAMSDGQTNEVQSDVLRCPIGNAQDMVSDQRDGTVIPELFDMGNRADLDKVGLVSGLAPENVRDSTPGNVDRTLNPCWSCVESGS</sequence>
<reference evidence="2 3" key="1">
    <citation type="journal article" date="2024" name="G3 (Bethesda)">
        <title>Genome assembly of Hibiscus sabdariffa L. provides insights into metabolisms of medicinal natural products.</title>
        <authorList>
            <person name="Kim T."/>
        </authorList>
    </citation>
    <scope>NUCLEOTIDE SEQUENCE [LARGE SCALE GENOMIC DNA]</scope>
    <source>
        <strain evidence="2">TK-2024</strain>
        <tissue evidence="2">Old leaves</tissue>
    </source>
</reference>
<dbReference type="Proteomes" id="UP001472677">
    <property type="component" value="Unassembled WGS sequence"/>
</dbReference>
<accession>A0ABR2EJS6</accession>
<gene>
    <name evidence="2" type="ORF">V6N12_048787</name>
</gene>
<feature type="region of interest" description="Disordered" evidence="1">
    <location>
        <begin position="1"/>
        <end position="90"/>
    </location>
</feature>
<dbReference type="EMBL" id="JBBPBM010000013">
    <property type="protein sequence ID" value="KAK8561723.1"/>
    <property type="molecule type" value="Genomic_DNA"/>
</dbReference>
<feature type="compositionally biased region" description="Polar residues" evidence="1">
    <location>
        <begin position="1"/>
        <end position="13"/>
    </location>
</feature>
<evidence type="ECO:0000313" key="3">
    <source>
        <dbReference type="Proteomes" id="UP001472677"/>
    </source>
</evidence>
<comment type="caution">
    <text evidence="2">The sequence shown here is derived from an EMBL/GenBank/DDBJ whole genome shotgun (WGS) entry which is preliminary data.</text>
</comment>
<protein>
    <submittedName>
        <fullName evidence="2">Uncharacterized protein</fullName>
    </submittedName>
</protein>
<organism evidence="2 3">
    <name type="scientific">Hibiscus sabdariffa</name>
    <name type="common">roselle</name>
    <dbReference type="NCBI Taxonomy" id="183260"/>
    <lineage>
        <taxon>Eukaryota</taxon>
        <taxon>Viridiplantae</taxon>
        <taxon>Streptophyta</taxon>
        <taxon>Embryophyta</taxon>
        <taxon>Tracheophyta</taxon>
        <taxon>Spermatophyta</taxon>
        <taxon>Magnoliopsida</taxon>
        <taxon>eudicotyledons</taxon>
        <taxon>Gunneridae</taxon>
        <taxon>Pentapetalae</taxon>
        <taxon>rosids</taxon>
        <taxon>malvids</taxon>
        <taxon>Malvales</taxon>
        <taxon>Malvaceae</taxon>
        <taxon>Malvoideae</taxon>
        <taxon>Hibiscus</taxon>
    </lineage>
</organism>
<feature type="compositionally biased region" description="Basic and acidic residues" evidence="1">
    <location>
        <begin position="14"/>
        <end position="24"/>
    </location>
</feature>
<proteinExistence type="predicted"/>
<feature type="compositionally biased region" description="Basic and acidic residues" evidence="1">
    <location>
        <begin position="38"/>
        <end position="48"/>
    </location>
</feature>
<feature type="compositionally biased region" description="Polar residues" evidence="1">
    <location>
        <begin position="49"/>
        <end position="59"/>
    </location>
</feature>
<keyword evidence="3" id="KW-1185">Reference proteome</keyword>
<evidence type="ECO:0000256" key="1">
    <source>
        <dbReference type="SAM" id="MobiDB-lite"/>
    </source>
</evidence>
<name>A0ABR2EJS6_9ROSI</name>